<organism evidence="1 2">
    <name type="scientific">Mucilaginibacter ginkgonis</name>
    <dbReference type="NCBI Taxonomy" id="2682091"/>
    <lineage>
        <taxon>Bacteria</taxon>
        <taxon>Pseudomonadati</taxon>
        <taxon>Bacteroidota</taxon>
        <taxon>Sphingobacteriia</taxon>
        <taxon>Sphingobacteriales</taxon>
        <taxon>Sphingobacteriaceae</taxon>
        <taxon>Mucilaginibacter</taxon>
    </lineage>
</organism>
<dbReference type="KEGG" id="mgik:GO620_006210"/>
<dbReference type="RefSeq" id="WP_157523615.1">
    <property type="nucleotide sequence ID" value="NZ_CP066775.1"/>
</dbReference>
<dbReference type="Proteomes" id="UP000429232">
    <property type="component" value="Chromosome"/>
</dbReference>
<protein>
    <submittedName>
        <fullName evidence="1">YdeI/OmpD-associated family protein</fullName>
    </submittedName>
</protein>
<sequence>MNALAKKLQIKPGTTWLLINAPEGYQSLLDPLPDGVNLSDALTAQPNGVQLFVKNSAELVEELKTAHLLLKPDTIFWITYPKKSSGVKTDLEMMGPWEELGKYGLDGVSAVSVNETWTALRFKPKLQVKASESCNEEIRGKNKFSEYIDVDTKTVRLPEDALEMLKDDPAALSYFEGLAYSHKKEYVVWILEAKQEKTRLARLEKMFTMLQNKKKNPNDK</sequence>
<proteinExistence type="predicted"/>
<evidence type="ECO:0000313" key="2">
    <source>
        <dbReference type="Proteomes" id="UP000429232"/>
    </source>
</evidence>
<name>A0A6I4I0E9_9SPHI</name>
<dbReference type="EMBL" id="CP066775">
    <property type="protein sequence ID" value="QQL51040.1"/>
    <property type="molecule type" value="Genomic_DNA"/>
</dbReference>
<evidence type="ECO:0000313" key="1">
    <source>
        <dbReference type="EMBL" id="QQL51040.1"/>
    </source>
</evidence>
<dbReference type="AlphaFoldDB" id="A0A6I4I0E9"/>
<keyword evidence="2" id="KW-1185">Reference proteome</keyword>
<gene>
    <name evidence="1" type="ORF">GO620_006210</name>
</gene>
<accession>A0A6I4I0E9</accession>
<dbReference type="Pfam" id="PF13376">
    <property type="entry name" value="OmdA"/>
    <property type="match status" value="1"/>
</dbReference>
<reference evidence="1 2" key="1">
    <citation type="submission" date="2020-12" db="EMBL/GenBank/DDBJ databases">
        <title>HMF7856_wgs.fasta genome submission.</title>
        <authorList>
            <person name="Kang H."/>
            <person name="Kim H."/>
            <person name="Joh K."/>
        </authorList>
    </citation>
    <scope>NUCLEOTIDE SEQUENCE [LARGE SCALE GENOMIC DNA]</scope>
    <source>
        <strain evidence="1 2">HMF7856</strain>
    </source>
</reference>